<dbReference type="EC" id="3.1.4.1" evidence="5"/>
<evidence type="ECO:0000256" key="7">
    <source>
        <dbReference type="ARBA" id="ARBA00022723"/>
    </source>
</evidence>
<gene>
    <name evidence="12" type="ORF">D3H34_33035</name>
</gene>
<evidence type="ECO:0000313" key="12">
    <source>
        <dbReference type="EMBL" id="RIX69683.1"/>
    </source>
</evidence>
<comment type="catalytic activity">
    <reaction evidence="1">
        <text>Hydrolytically removes 5'-nucleotides successively from the 3'-hydroxy termini of 3'-hydroxy-terminated oligonucleotides.</text>
        <dbReference type="EC" id="3.1.4.1"/>
    </reaction>
</comment>
<dbReference type="OrthoDB" id="9803913at2"/>
<keyword evidence="8" id="KW-0378">Hydrolase</keyword>
<dbReference type="InterPro" id="IPR014883">
    <property type="entry name" value="VRR_NUC"/>
</dbReference>
<dbReference type="EMBL" id="QXMN01000265">
    <property type="protein sequence ID" value="RIX69683.1"/>
    <property type="molecule type" value="Genomic_DNA"/>
</dbReference>
<evidence type="ECO:0000256" key="8">
    <source>
        <dbReference type="ARBA" id="ARBA00022801"/>
    </source>
</evidence>
<dbReference type="InterPro" id="IPR011856">
    <property type="entry name" value="tRNA_endonuc-like_dom_sf"/>
</dbReference>
<evidence type="ECO:0000256" key="6">
    <source>
        <dbReference type="ARBA" id="ARBA00022722"/>
    </source>
</evidence>
<evidence type="ECO:0000256" key="10">
    <source>
        <dbReference type="ARBA" id="ARBA00023211"/>
    </source>
</evidence>
<dbReference type="SMART" id="SM00990">
    <property type="entry name" value="VRR_NUC"/>
    <property type="match status" value="1"/>
</dbReference>
<keyword evidence="9" id="KW-0460">Magnesium</keyword>
<comment type="cofactor">
    <cofactor evidence="2">
        <name>Mn(2+)</name>
        <dbReference type="ChEBI" id="CHEBI:29035"/>
    </cofactor>
</comment>
<proteinExistence type="inferred from homology"/>
<comment type="cofactor">
    <cofactor evidence="3">
        <name>Mg(2+)</name>
        <dbReference type="ChEBI" id="CHEBI:18420"/>
    </cofactor>
</comment>
<dbReference type="PANTHER" id="PTHR15749">
    <property type="entry name" value="FANCONI-ASSOCIATED NUCLEASE 1"/>
    <property type="match status" value="1"/>
</dbReference>
<evidence type="ECO:0000256" key="5">
    <source>
        <dbReference type="ARBA" id="ARBA00012029"/>
    </source>
</evidence>
<evidence type="ECO:0000259" key="11">
    <source>
        <dbReference type="SMART" id="SM00990"/>
    </source>
</evidence>
<evidence type="ECO:0000256" key="4">
    <source>
        <dbReference type="ARBA" id="ARBA00005533"/>
    </source>
</evidence>
<keyword evidence="10" id="KW-0464">Manganese</keyword>
<comment type="similarity">
    <text evidence="4">Belongs to the FAN1 family.</text>
</comment>
<keyword evidence="7" id="KW-0479">Metal-binding</keyword>
<dbReference type="PANTHER" id="PTHR15749:SF4">
    <property type="entry name" value="FANCONI-ASSOCIATED NUCLEASE 1"/>
    <property type="match status" value="1"/>
</dbReference>
<accession>A0A9X8GRY4</accession>
<dbReference type="AlphaFoldDB" id="A0A9X8GRY4"/>
<evidence type="ECO:0000256" key="1">
    <source>
        <dbReference type="ARBA" id="ARBA00000983"/>
    </source>
</evidence>
<dbReference type="Proteomes" id="UP000265619">
    <property type="component" value="Unassembled WGS sequence"/>
</dbReference>
<dbReference type="RefSeq" id="WP_147400616.1">
    <property type="nucleotide sequence ID" value="NZ_QXMN01000265.1"/>
</dbReference>
<dbReference type="GO" id="GO:0004528">
    <property type="term" value="F:phosphodiesterase I activity"/>
    <property type="evidence" value="ECO:0007669"/>
    <property type="project" value="UniProtKB-EC"/>
</dbReference>
<sequence length="245" mass="27783">EELQKLRRMLPRLLRNTGQAKARQRAQASPALLQMRADILLDPPAAPLSVEYALRAHWHSETHPVFYVENALINSLFGLLCWPAIFAPVQGAFFHPFQSGPADLSAPDFCARRSHEFALCLAQLDTPDYAQTILQRYAEKQGVQSPFVFWGVLTEPLLRLALDCISAAHLKLLFARLMQDVKTNRSGFPDLVRFWPAENRYELVEVKGPGDKLQDNQIRWLQYCSEHGIPVSVCHVQWRGAEDGP</sequence>
<evidence type="ECO:0000256" key="3">
    <source>
        <dbReference type="ARBA" id="ARBA00001946"/>
    </source>
</evidence>
<dbReference type="GO" id="GO:0003676">
    <property type="term" value="F:nucleic acid binding"/>
    <property type="evidence" value="ECO:0007669"/>
    <property type="project" value="InterPro"/>
</dbReference>
<protein>
    <recommendedName>
        <fullName evidence="5">phosphodiesterase I</fullName>
        <ecNumber evidence="5">3.1.4.1</ecNumber>
    </recommendedName>
</protein>
<dbReference type="Pfam" id="PF08774">
    <property type="entry name" value="VRR_NUC"/>
    <property type="match status" value="1"/>
</dbReference>
<name>A0A9X8GRY4_9BURK</name>
<organism evidence="12 13">
    <name type="scientific">Acidovorax cavernicola</name>
    <dbReference type="NCBI Taxonomy" id="1675792"/>
    <lineage>
        <taxon>Bacteria</taxon>
        <taxon>Pseudomonadati</taxon>
        <taxon>Pseudomonadota</taxon>
        <taxon>Betaproteobacteria</taxon>
        <taxon>Burkholderiales</taxon>
        <taxon>Comamonadaceae</taxon>
        <taxon>Acidovorax</taxon>
    </lineage>
</organism>
<evidence type="ECO:0000313" key="13">
    <source>
        <dbReference type="Proteomes" id="UP000265619"/>
    </source>
</evidence>
<reference evidence="12 13" key="1">
    <citation type="submission" date="2018-09" db="EMBL/GenBank/DDBJ databases">
        <title>Acidovorax cavernicola nov. sp. isolated from Gruta de las Maravillas (Aracena, Spain).</title>
        <authorList>
            <person name="Jurado V."/>
            <person name="Gutierrez-Patricio S."/>
            <person name="Gonzalez-Pimentel J.L."/>
            <person name="Miller A.Z."/>
            <person name="Laiz L."/>
            <person name="Saiz-Jimenez C."/>
        </authorList>
    </citation>
    <scope>NUCLEOTIDE SEQUENCE [LARGE SCALE GENOMIC DNA]</scope>
    <source>
        <strain evidence="12 13">1011MAR4D40.2</strain>
    </source>
</reference>
<dbReference type="Gene3D" id="3.40.1350.10">
    <property type="match status" value="1"/>
</dbReference>
<comment type="caution">
    <text evidence="12">The sequence shown here is derived from an EMBL/GenBank/DDBJ whole genome shotgun (WGS) entry which is preliminary data.</text>
</comment>
<feature type="non-terminal residue" evidence="12">
    <location>
        <position position="1"/>
    </location>
</feature>
<evidence type="ECO:0000256" key="9">
    <source>
        <dbReference type="ARBA" id="ARBA00022842"/>
    </source>
</evidence>
<feature type="domain" description="VRR-NUC" evidence="11">
    <location>
        <begin position="124"/>
        <end position="238"/>
    </location>
</feature>
<dbReference type="GO" id="GO:0036297">
    <property type="term" value="P:interstrand cross-link repair"/>
    <property type="evidence" value="ECO:0007669"/>
    <property type="project" value="InterPro"/>
</dbReference>
<keyword evidence="13" id="KW-1185">Reference proteome</keyword>
<dbReference type="InterPro" id="IPR033315">
    <property type="entry name" value="Fan1-like"/>
</dbReference>
<evidence type="ECO:0000256" key="2">
    <source>
        <dbReference type="ARBA" id="ARBA00001936"/>
    </source>
</evidence>
<keyword evidence="6" id="KW-0540">Nuclease</keyword>